<dbReference type="Gene3D" id="3.40.50.300">
    <property type="entry name" value="P-loop containing nucleotide triphosphate hydrolases"/>
    <property type="match status" value="1"/>
</dbReference>
<dbReference type="AlphaFoldDB" id="A0AAJ6AZ63"/>
<evidence type="ECO:0000256" key="2">
    <source>
        <dbReference type="PIRSR" id="PIRSR007531-2"/>
    </source>
</evidence>
<dbReference type="SUPFAM" id="SSF52540">
    <property type="entry name" value="P-loop containing nucleoside triphosphate hydrolases"/>
    <property type="match status" value="1"/>
</dbReference>
<reference evidence="3" key="1">
    <citation type="submission" date="2023-03" db="EMBL/GenBank/DDBJ databases">
        <title>Andean soil-derived lignocellulolytic bacterial consortium as a source of novel taxa and putative plastic-active enzymes.</title>
        <authorList>
            <person name="Diaz-Garcia L."/>
            <person name="Chuvochina M."/>
            <person name="Feuerriegel G."/>
            <person name="Bunk B."/>
            <person name="Sproer C."/>
            <person name="Streit W.R."/>
            <person name="Rodriguez L.M."/>
            <person name="Overmann J."/>
            <person name="Jimenez D.J."/>
        </authorList>
    </citation>
    <scope>NUCLEOTIDE SEQUENCE</scope>
    <source>
        <strain evidence="3">MAG 4196</strain>
    </source>
</reference>
<protein>
    <submittedName>
        <fullName evidence="3">Chloramphenicol phosphotransferase</fullName>
    </submittedName>
</protein>
<sequence>MSGRIVILNGAPRSGKTSIAKAMQTDLPGSWINLGVDAQNAILPQQLRPGIGLRPGGEKPELEDDVVRLFFALYGAIAAHARAGFDVVADVGHHDHYSRPLGILPQCARLLDGLDALLVGVHCPIETIMARRNADPQGGLYLGGDLVPAPVQRWQDAVHVPGIYDLSVDTGTMSPQDCVAAIAVALAAPKGAFATLSTR</sequence>
<dbReference type="GO" id="GO:0005524">
    <property type="term" value="F:ATP binding"/>
    <property type="evidence" value="ECO:0007669"/>
    <property type="project" value="InterPro"/>
</dbReference>
<evidence type="ECO:0000256" key="1">
    <source>
        <dbReference type="PIRSR" id="PIRSR007531-1"/>
    </source>
</evidence>
<proteinExistence type="predicted"/>
<gene>
    <name evidence="3" type="ORF">P0Y65_19115</name>
</gene>
<dbReference type="EMBL" id="CP119312">
    <property type="protein sequence ID" value="WEK04265.1"/>
    <property type="molecule type" value="Genomic_DNA"/>
</dbReference>
<evidence type="ECO:0000313" key="3">
    <source>
        <dbReference type="EMBL" id="WEK04265.1"/>
    </source>
</evidence>
<dbReference type="Proteomes" id="UP001217476">
    <property type="component" value="Chromosome"/>
</dbReference>
<dbReference type="PIRSF" id="PIRSF007531">
    <property type="entry name" value="CPT"/>
    <property type="match status" value="1"/>
</dbReference>
<feature type="binding site" evidence="2">
    <location>
        <begin position="10"/>
        <end position="17"/>
    </location>
    <ligand>
        <name>ATP</name>
        <dbReference type="ChEBI" id="CHEBI:30616"/>
    </ligand>
</feature>
<name>A0AAJ6AZ63_9HYPH</name>
<evidence type="ECO:0000313" key="4">
    <source>
        <dbReference type="Proteomes" id="UP001217476"/>
    </source>
</evidence>
<dbReference type="InterPro" id="IPR012853">
    <property type="entry name" value="CPT"/>
</dbReference>
<organism evidence="3 4">
    <name type="scientific">Candidatus Devosia phytovorans</name>
    <dbReference type="NCBI Taxonomy" id="3121372"/>
    <lineage>
        <taxon>Bacteria</taxon>
        <taxon>Pseudomonadati</taxon>
        <taxon>Pseudomonadota</taxon>
        <taxon>Alphaproteobacteria</taxon>
        <taxon>Hyphomicrobiales</taxon>
        <taxon>Devosiaceae</taxon>
        <taxon>Devosia</taxon>
    </lineage>
</organism>
<feature type="active site" evidence="1">
    <location>
        <position position="37"/>
    </location>
</feature>
<accession>A0AAJ6AZ63</accession>
<dbReference type="Pfam" id="PF07931">
    <property type="entry name" value="CPT"/>
    <property type="match status" value="1"/>
</dbReference>
<dbReference type="GO" id="GO:0016740">
    <property type="term" value="F:transferase activity"/>
    <property type="evidence" value="ECO:0007669"/>
    <property type="project" value="InterPro"/>
</dbReference>
<dbReference type="InterPro" id="IPR027417">
    <property type="entry name" value="P-loop_NTPase"/>
</dbReference>